<dbReference type="InterPro" id="IPR006685">
    <property type="entry name" value="MscS_channel_2nd"/>
</dbReference>
<feature type="domain" description="Mechanosensitive ion channel MscS C-terminal" evidence="9">
    <location>
        <begin position="257"/>
        <end position="342"/>
    </location>
</feature>
<dbReference type="Pfam" id="PF21082">
    <property type="entry name" value="MS_channel_3rd"/>
    <property type="match status" value="1"/>
</dbReference>
<dbReference type="Pfam" id="PF00924">
    <property type="entry name" value="MS_channel_2nd"/>
    <property type="match status" value="1"/>
</dbReference>
<evidence type="ECO:0000313" key="11">
    <source>
        <dbReference type="EMBL" id="BBO78164.1"/>
    </source>
</evidence>
<dbReference type="InterPro" id="IPR023408">
    <property type="entry name" value="MscS_beta-dom_sf"/>
</dbReference>
<dbReference type="InterPro" id="IPR010920">
    <property type="entry name" value="LSM_dom_sf"/>
</dbReference>
<dbReference type="Proteomes" id="UP000427769">
    <property type="component" value="Chromosome"/>
</dbReference>
<dbReference type="InterPro" id="IPR049278">
    <property type="entry name" value="MS_channel_C"/>
</dbReference>
<dbReference type="SUPFAM" id="SSF82861">
    <property type="entry name" value="Mechanosensitive channel protein MscS (YggB), transmembrane region"/>
    <property type="match status" value="1"/>
</dbReference>
<dbReference type="OrthoDB" id="9775207at2"/>
<dbReference type="Gene3D" id="3.30.70.100">
    <property type="match status" value="1"/>
</dbReference>
<evidence type="ECO:0000256" key="2">
    <source>
        <dbReference type="ARBA" id="ARBA00008017"/>
    </source>
</evidence>
<dbReference type="SUPFAM" id="SSF50182">
    <property type="entry name" value="Sm-like ribonucleoproteins"/>
    <property type="match status" value="1"/>
</dbReference>
<dbReference type="KEGG" id="dwd:DSCW_55810"/>
<dbReference type="InterPro" id="IPR049142">
    <property type="entry name" value="MS_channel_1st"/>
</dbReference>
<accession>A0A5K7ZIR6</accession>
<sequence length="370" mass="41977">MLDIKNILDTKLWSNSVETWLIAVGIAVGLLLTVKLIRDFLVRHLFRRDQERDDDVNALIAAIVKSVSMPIVAVLFAYIGIQGLDIPKKWSIWVPAIATIAVILQITRSLNVLITFWYKRYQKKYVHDTGERITTLRALTFVSRAVLFAVAVLLALDNVPGVKITTLVASLGIGGIAVAMALQNILGDIFASLSILLDKPFVIGDFIIVDTHMGSIEYIGLKTTRIRSLSGEQLVFSNSDLLKSRIRNYKRMAERRVVFSIGVVYQTDYEALKAIPELIRKIIEDQDHVRFDRAHFQGYGNFALTFETVYYVLSPDYNVYMDIQQAINLEIYRQFEERQIRFAYPTQTLYLNHSSRNTAPEQTAASIQPA</sequence>
<dbReference type="InterPro" id="IPR011066">
    <property type="entry name" value="MscS_channel_C_sf"/>
</dbReference>
<dbReference type="EMBL" id="AP021875">
    <property type="protein sequence ID" value="BBO78164.1"/>
    <property type="molecule type" value="Genomic_DNA"/>
</dbReference>
<evidence type="ECO:0000313" key="12">
    <source>
        <dbReference type="Proteomes" id="UP000427769"/>
    </source>
</evidence>
<dbReference type="Pfam" id="PF21088">
    <property type="entry name" value="MS_channel_1st"/>
    <property type="match status" value="1"/>
</dbReference>
<keyword evidence="3" id="KW-1003">Cell membrane</keyword>
<dbReference type="AlphaFoldDB" id="A0A5K7ZIR6"/>
<dbReference type="RefSeq" id="WP_155306826.1">
    <property type="nucleotide sequence ID" value="NZ_AP021875.1"/>
</dbReference>
<evidence type="ECO:0000256" key="1">
    <source>
        <dbReference type="ARBA" id="ARBA00004651"/>
    </source>
</evidence>
<evidence type="ECO:0000256" key="6">
    <source>
        <dbReference type="ARBA" id="ARBA00023136"/>
    </source>
</evidence>
<comment type="subcellular location">
    <subcellularLocation>
        <location evidence="1">Cell membrane</location>
        <topology evidence="1">Multi-pass membrane protein</topology>
    </subcellularLocation>
</comment>
<feature type="transmembrane region" description="Helical" evidence="7">
    <location>
        <begin position="162"/>
        <end position="182"/>
    </location>
</feature>
<evidence type="ECO:0000259" key="9">
    <source>
        <dbReference type="Pfam" id="PF21082"/>
    </source>
</evidence>
<evidence type="ECO:0000256" key="7">
    <source>
        <dbReference type="SAM" id="Phobius"/>
    </source>
</evidence>
<keyword evidence="4 7" id="KW-0812">Transmembrane</keyword>
<protein>
    <recommendedName>
        <fullName evidence="13">Mechanosensitive ion channel protein MscS</fullName>
    </recommendedName>
</protein>
<evidence type="ECO:0000259" key="8">
    <source>
        <dbReference type="Pfam" id="PF00924"/>
    </source>
</evidence>
<reference evidence="11 12" key="1">
    <citation type="submission" date="2019-11" db="EMBL/GenBank/DDBJ databases">
        <title>Comparative genomics of hydrocarbon-degrading Desulfosarcina strains.</title>
        <authorList>
            <person name="Watanabe M."/>
            <person name="Kojima H."/>
            <person name="Fukui M."/>
        </authorList>
    </citation>
    <scope>NUCLEOTIDE SEQUENCE [LARGE SCALE GENOMIC DNA]</scope>
    <source>
        <strain evidence="11 12">PP31</strain>
    </source>
</reference>
<feature type="transmembrane region" description="Helical" evidence="7">
    <location>
        <begin position="20"/>
        <end position="37"/>
    </location>
</feature>
<proteinExistence type="inferred from homology"/>
<dbReference type="SUPFAM" id="SSF82689">
    <property type="entry name" value="Mechanosensitive channel protein MscS (YggB), C-terminal domain"/>
    <property type="match status" value="1"/>
</dbReference>
<feature type="domain" description="Mechanosensitive ion channel MscS" evidence="8">
    <location>
        <begin position="184"/>
        <end position="251"/>
    </location>
</feature>
<evidence type="ECO:0000256" key="4">
    <source>
        <dbReference type="ARBA" id="ARBA00022692"/>
    </source>
</evidence>
<dbReference type="InterPro" id="IPR011014">
    <property type="entry name" value="MscS_channel_TM-2"/>
</dbReference>
<keyword evidence="12" id="KW-1185">Reference proteome</keyword>
<feature type="transmembrane region" description="Helical" evidence="7">
    <location>
        <begin position="93"/>
        <end position="118"/>
    </location>
</feature>
<evidence type="ECO:0000259" key="10">
    <source>
        <dbReference type="Pfam" id="PF21088"/>
    </source>
</evidence>
<feature type="transmembrane region" description="Helical" evidence="7">
    <location>
        <begin position="138"/>
        <end position="156"/>
    </location>
</feature>
<comment type="similarity">
    <text evidence="2">Belongs to the MscS (TC 1.A.23) family.</text>
</comment>
<gene>
    <name evidence="11" type="ORF">DSCW_55810</name>
</gene>
<dbReference type="Gene3D" id="2.30.30.60">
    <property type="match status" value="1"/>
</dbReference>
<keyword evidence="6 7" id="KW-0472">Membrane</keyword>
<dbReference type="PANTHER" id="PTHR30566">
    <property type="entry name" value="YNAI-RELATED MECHANOSENSITIVE ION CHANNEL"/>
    <property type="match status" value="1"/>
</dbReference>
<dbReference type="GO" id="GO:0008381">
    <property type="term" value="F:mechanosensitive monoatomic ion channel activity"/>
    <property type="evidence" value="ECO:0007669"/>
    <property type="project" value="UniProtKB-ARBA"/>
</dbReference>
<dbReference type="Gene3D" id="1.10.287.1260">
    <property type="match status" value="1"/>
</dbReference>
<dbReference type="GO" id="GO:0005886">
    <property type="term" value="C:plasma membrane"/>
    <property type="evidence" value="ECO:0007669"/>
    <property type="project" value="UniProtKB-SubCell"/>
</dbReference>
<evidence type="ECO:0000256" key="3">
    <source>
        <dbReference type="ARBA" id="ARBA00022475"/>
    </source>
</evidence>
<feature type="domain" description="Mechanosensitive ion channel transmembrane helices 2/3" evidence="10">
    <location>
        <begin position="143"/>
        <end position="183"/>
    </location>
</feature>
<feature type="transmembrane region" description="Helical" evidence="7">
    <location>
        <begin position="58"/>
        <end position="81"/>
    </location>
</feature>
<name>A0A5K7ZIR6_9BACT</name>
<organism evidence="11 12">
    <name type="scientific">Desulfosarcina widdelii</name>
    <dbReference type="NCBI Taxonomy" id="947919"/>
    <lineage>
        <taxon>Bacteria</taxon>
        <taxon>Pseudomonadati</taxon>
        <taxon>Thermodesulfobacteriota</taxon>
        <taxon>Desulfobacteria</taxon>
        <taxon>Desulfobacterales</taxon>
        <taxon>Desulfosarcinaceae</taxon>
        <taxon>Desulfosarcina</taxon>
    </lineage>
</organism>
<dbReference type="PANTHER" id="PTHR30566:SF25">
    <property type="entry name" value="INNER MEMBRANE PROTEIN"/>
    <property type="match status" value="1"/>
</dbReference>
<evidence type="ECO:0008006" key="13">
    <source>
        <dbReference type="Google" id="ProtNLM"/>
    </source>
</evidence>
<keyword evidence="5 7" id="KW-1133">Transmembrane helix</keyword>
<evidence type="ECO:0000256" key="5">
    <source>
        <dbReference type="ARBA" id="ARBA00022989"/>
    </source>
</evidence>